<dbReference type="EMBL" id="SRMA01025040">
    <property type="protein sequence ID" value="TRY99815.1"/>
    <property type="molecule type" value="Genomic_DNA"/>
</dbReference>
<dbReference type="PANTHER" id="PTHR22988:SF31">
    <property type="entry name" value="SERINE_THREONINE-PROTEIN KINASE MRCK ALPHA"/>
    <property type="match status" value="1"/>
</dbReference>
<protein>
    <submittedName>
        <fullName evidence="3">Uncharacterized protein</fullName>
    </submittedName>
</protein>
<dbReference type="Proteomes" id="UP000316079">
    <property type="component" value="Unassembled WGS sequence"/>
</dbReference>
<sequence>MSVEVRLKKLEKLFLDGPSQCTGQCFSVETLLDILVCLYDECSNSPLRREKNVLEFLDWDEEVLSPLRLGQISMEVLTQISSSLLL</sequence>
<keyword evidence="2" id="KW-0808">Transferase</keyword>
<dbReference type="OrthoDB" id="10047816at2759"/>
<evidence type="ECO:0000313" key="4">
    <source>
        <dbReference type="Proteomes" id="UP000316079"/>
    </source>
</evidence>
<dbReference type="AlphaFoldDB" id="A0A553RCB9"/>
<dbReference type="GO" id="GO:0031032">
    <property type="term" value="P:actomyosin structure organization"/>
    <property type="evidence" value="ECO:0007669"/>
    <property type="project" value="TreeGrafter"/>
</dbReference>
<evidence type="ECO:0000256" key="2">
    <source>
        <dbReference type="ARBA" id="ARBA00022777"/>
    </source>
</evidence>
<gene>
    <name evidence="3" type="ORF">DNTS_014879</name>
</gene>
<evidence type="ECO:0000313" key="3">
    <source>
        <dbReference type="EMBL" id="TRY99815.1"/>
    </source>
</evidence>
<dbReference type="PANTHER" id="PTHR22988">
    <property type="entry name" value="MYOTONIC DYSTROPHY S/T KINASE-RELATED"/>
    <property type="match status" value="1"/>
</dbReference>
<proteinExistence type="predicted"/>
<dbReference type="Gene3D" id="3.30.200.20">
    <property type="entry name" value="Phosphorylase Kinase, domain 1"/>
    <property type="match status" value="1"/>
</dbReference>
<accession>A0A553RCB9</accession>
<name>A0A553RCB9_9TELE</name>
<keyword evidence="4" id="KW-1185">Reference proteome</keyword>
<evidence type="ECO:0000256" key="1">
    <source>
        <dbReference type="ARBA" id="ARBA00022527"/>
    </source>
</evidence>
<keyword evidence="1" id="KW-0723">Serine/threonine-protein kinase</keyword>
<organism evidence="3 4">
    <name type="scientific">Danionella cerebrum</name>
    <dbReference type="NCBI Taxonomy" id="2873325"/>
    <lineage>
        <taxon>Eukaryota</taxon>
        <taxon>Metazoa</taxon>
        <taxon>Chordata</taxon>
        <taxon>Craniata</taxon>
        <taxon>Vertebrata</taxon>
        <taxon>Euteleostomi</taxon>
        <taxon>Actinopterygii</taxon>
        <taxon>Neopterygii</taxon>
        <taxon>Teleostei</taxon>
        <taxon>Ostariophysi</taxon>
        <taxon>Cypriniformes</taxon>
        <taxon>Danionidae</taxon>
        <taxon>Danioninae</taxon>
        <taxon>Danionella</taxon>
    </lineage>
</organism>
<reference evidence="3 4" key="1">
    <citation type="journal article" date="2019" name="Sci. Data">
        <title>Hybrid genome assembly and annotation of Danionella translucida.</title>
        <authorList>
            <person name="Kadobianskyi M."/>
            <person name="Schulze L."/>
            <person name="Schuelke M."/>
            <person name="Judkewitz B."/>
        </authorList>
    </citation>
    <scope>NUCLEOTIDE SEQUENCE [LARGE SCALE GENOMIC DNA]</scope>
    <source>
        <strain evidence="3 4">Bolton</strain>
    </source>
</reference>
<dbReference type="InterPro" id="IPR050839">
    <property type="entry name" value="Rho-assoc_Ser/Thr_Kinase"/>
</dbReference>
<dbReference type="GO" id="GO:0004674">
    <property type="term" value="F:protein serine/threonine kinase activity"/>
    <property type="evidence" value="ECO:0007669"/>
    <property type="project" value="UniProtKB-KW"/>
</dbReference>
<comment type="caution">
    <text evidence="3">The sequence shown here is derived from an EMBL/GenBank/DDBJ whole genome shotgun (WGS) entry which is preliminary data.</text>
</comment>
<keyword evidence="2" id="KW-0418">Kinase</keyword>
<dbReference type="GO" id="GO:0005737">
    <property type="term" value="C:cytoplasm"/>
    <property type="evidence" value="ECO:0007669"/>
    <property type="project" value="TreeGrafter"/>
</dbReference>
<dbReference type="GO" id="GO:0042641">
    <property type="term" value="C:actomyosin"/>
    <property type="evidence" value="ECO:0007669"/>
    <property type="project" value="TreeGrafter"/>
</dbReference>